<organism evidence="2 3">
    <name type="scientific">Rhodotorula toruloides</name>
    <name type="common">Yeast</name>
    <name type="synonym">Rhodosporidium toruloides</name>
    <dbReference type="NCBI Taxonomy" id="5286"/>
    <lineage>
        <taxon>Eukaryota</taxon>
        <taxon>Fungi</taxon>
        <taxon>Dikarya</taxon>
        <taxon>Basidiomycota</taxon>
        <taxon>Pucciniomycotina</taxon>
        <taxon>Microbotryomycetes</taxon>
        <taxon>Sporidiobolales</taxon>
        <taxon>Sporidiobolaceae</taxon>
        <taxon>Rhodotorula</taxon>
    </lineage>
</organism>
<protein>
    <submittedName>
        <fullName evidence="2">BY PROTMAP: gi|647394568|emb|CDR35799.1| RHTO0S01e07360g1_1 [Rhodosporidium toruloides]</fullName>
    </submittedName>
</protein>
<feature type="region of interest" description="Disordered" evidence="1">
    <location>
        <begin position="492"/>
        <end position="525"/>
    </location>
</feature>
<name>A0A0K3CI72_RHOTO</name>
<dbReference type="EMBL" id="CWKI01000010">
    <property type="protein sequence ID" value="CTR09339.1"/>
    <property type="molecule type" value="Genomic_DNA"/>
</dbReference>
<feature type="region of interest" description="Disordered" evidence="1">
    <location>
        <begin position="76"/>
        <end position="95"/>
    </location>
</feature>
<reference evidence="2 3" key="1">
    <citation type="submission" date="2015-07" db="EMBL/GenBank/DDBJ databases">
        <authorList>
            <person name="Cajimat M.N.B."/>
            <person name="Milazzo M.L."/>
            <person name="Fulhorst C.F."/>
        </authorList>
    </citation>
    <scope>NUCLEOTIDE SEQUENCE [LARGE SCALE GENOMIC DNA]</scope>
    <source>
        <strain evidence="2">Single colony</strain>
    </source>
</reference>
<proteinExistence type="predicted"/>
<feature type="compositionally biased region" description="Polar residues" evidence="1">
    <location>
        <begin position="1"/>
        <end position="10"/>
    </location>
</feature>
<accession>A0A0K3CI72</accession>
<feature type="compositionally biased region" description="Low complexity" evidence="1">
    <location>
        <begin position="37"/>
        <end position="48"/>
    </location>
</feature>
<feature type="region of interest" description="Disordered" evidence="1">
    <location>
        <begin position="269"/>
        <end position="291"/>
    </location>
</feature>
<dbReference type="InterPro" id="IPR012677">
    <property type="entry name" value="Nucleotide-bd_a/b_plait_sf"/>
</dbReference>
<dbReference type="SUPFAM" id="SSF54928">
    <property type="entry name" value="RNA-binding domain, RBD"/>
    <property type="match status" value="1"/>
</dbReference>
<dbReference type="InterPro" id="IPR013083">
    <property type="entry name" value="Znf_RING/FYVE/PHD"/>
</dbReference>
<evidence type="ECO:0000256" key="1">
    <source>
        <dbReference type="SAM" id="MobiDB-lite"/>
    </source>
</evidence>
<feature type="region of interest" description="Disordered" evidence="1">
    <location>
        <begin position="116"/>
        <end position="177"/>
    </location>
</feature>
<dbReference type="InterPro" id="IPR035979">
    <property type="entry name" value="RBD_domain_sf"/>
</dbReference>
<evidence type="ECO:0000313" key="3">
    <source>
        <dbReference type="Proteomes" id="UP000199069"/>
    </source>
</evidence>
<dbReference type="Gene3D" id="3.30.70.330">
    <property type="match status" value="1"/>
</dbReference>
<evidence type="ECO:0000313" key="2">
    <source>
        <dbReference type="EMBL" id="CTR09339.1"/>
    </source>
</evidence>
<sequence length="942" mass="100940">MLPLSTLQSLQTPPRRPTPQNTLRGRTDPLSSPAQTPRASPSSAIARRSSLPAQGAIVDNFAKLSLSTPARRLGAAGDAELGGKSSLDAKVDSGGDSLAGSTGGLMLENVFPDLPFARPQGRRGTVSQPFPSTPLALSQSSHAVSSQLTSPRSTFAPTTSASRQLPDPLSPLDQTPSQSISFSSSAFKFDSPLSSFSTPNTSFAFSPLALRPSQAKSGPTKIMPAALDSDEEDLDDPPSPTGYISHSSPFYSHPNEPIEALKWSFPPLHTDSELSTPPGPLSPGEQADVRDSWEDEDDLGVEVELRFAARRESSPFVDEGVPADEEDAEEDFACGGCGAPKNEAFVRLTPCGHPACPTCMNALVNASAHKPPRPSNCFACATYVESFEPAVEAVRIENGGGGLVEALFEQLAKEKREREQEAVDGTNASEDEEQRRSKRSGRSKRRSSVVRRQSAATAFAGSKARFIDESDFEYATSPVGYSGVSLALDTCDEEDDTVHSPTNRRSASNIISPGSMSTRSDDVGVFGPRKLSANVSAEREPIQTAMPADIPPADISPADSDLPSSATRYNTEWPVVRLDNVPWSVTVKEIEAWLPKEKVLASEVDGERKATLAVHLLCNRTDGRTLNQAYLECASLAAAQNILRACDGTYLGSRPVHVSLSSQSELLQTIFPNYTPGFDGLTPVPVCGRKSAPVPLLLQTELTGLLELCKLQSAHSNKVPERPFFNIVTLLEKMPWEFKYSYNAAAIVRLFNSACAAIEILALVKSRVPRWSYILRTLFDAIARCPVFRPTQVEKAAELARAAGRDITFFGHKKQLRTKVAVTPIRSPFGVTGVFDSFQATSTPAADIANFTPSSLAQSCVTTAAKSFPRLASCIDFDVSRADSKPPATTSTPAEQLSAPVQPSELASPARPLRRTSLAKELGLDNTVVDSVAKALGIDLVE</sequence>
<feature type="region of interest" description="Disordered" evidence="1">
    <location>
        <begin position="1"/>
        <end position="48"/>
    </location>
</feature>
<dbReference type="Gene3D" id="3.30.40.10">
    <property type="entry name" value="Zinc/RING finger domain, C3HC4 (zinc finger)"/>
    <property type="match status" value="1"/>
</dbReference>
<dbReference type="GO" id="GO:0003676">
    <property type="term" value="F:nucleic acid binding"/>
    <property type="evidence" value="ECO:0007669"/>
    <property type="project" value="InterPro"/>
</dbReference>
<feature type="compositionally biased region" description="Polar residues" evidence="1">
    <location>
        <begin position="499"/>
        <end position="518"/>
    </location>
</feature>
<keyword evidence="3" id="KW-1185">Reference proteome</keyword>
<dbReference type="STRING" id="5286.A0A0K3CI72"/>
<dbReference type="AlphaFoldDB" id="A0A0K3CI72"/>
<feature type="region of interest" description="Disordered" evidence="1">
    <location>
        <begin position="882"/>
        <end position="911"/>
    </location>
</feature>
<feature type="region of interest" description="Disordered" evidence="1">
    <location>
        <begin position="415"/>
        <end position="453"/>
    </location>
</feature>
<feature type="compositionally biased region" description="Polar residues" evidence="1">
    <location>
        <begin position="887"/>
        <end position="901"/>
    </location>
</feature>
<feature type="compositionally biased region" description="Basic residues" evidence="1">
    <location>
        <begin position="436"/>
        <end position="449"/>
    </location>
</feature>
<feature type="compositionally biased region" description="Polar residues" evidence="1">
    <location>
        <begin position="21"/>
        <end position="35"/>
    </location>
</feature>
<feature type="compositionally biased region" description="Polar residues" evidence="1">
    <location>
        <begin position="125"/>
        <end position="163"/>
    </location>
</feature>
<gene>
    <name evidence="2" type="primary">FGENESH: predicted gene_10.37</name>
    <name evidence="2" type="ORF">BN2166_0052000</name>
</gene>
<dbReference type="Proteomes" id="UP000199069">
    <property type="component" value="Unassembled WGS sequence"/>
</dbReference>